<name>A0A9P5U9E2_9AGAR</name>
<evidence type="ECO:0000313" key="1">
    <source>
        <dbReference type="EMBL" id="KAF9070921.1"/>
    </source>
</evidence>
<dbReference type="AlphaFoldDB" id="A0A9P5U9E2"/>
<evidence type="ECO:0000313" key="2">
    <source>
        <dbReference type="Proteomes" id="UP000772434"/>
    </source>
</evidence>
<gene>
    <name evidence="1" type="ORF">BDP27DRAFT_559997</name>
</gene>
<keyword evidence="2" id="KW-1185">Reference proteome</keyword>
<proteinExistence type="predicted"/>
<comment type="caution">
    <text evidence="1">The sequence shown here is derived from an EMBL/GenBank/DDBJ whole genome shotgun (WGS) entry which is preliminary data.</text>
</comment>
<accession>A0A9P5U9E2</accession>
<dbReference type="EMBL" id="JADNRY010000036">
    <property type="protein sequence ID" value="KAF9070921.1"/>
    <property type="molecule type" value="Genomic_DNA"/>
</dbReference>
<reference evidence="1" key="1">
    <citation type="submission" date="2020-11" db="EMBL/GenBank/DDBJ databases">
        <authorList>
            <consortium name="DOE Joint Genome Institute"/>
            <person name="Ahrendt S."/>
            <person name="Riley R."/>
            <person name="Andreopoulos W."/>
            <person name="Labutti K."/>
            <person name="Pangilinan J."/>
            <person name="Ruiz-Duenas F.J."/>
            <person name="Barrasa J.M."/>
            <person name="Sanchez-Garcia M."/>
            <person name="Camarero S."/>
            <person name="Miyauchi S."/>
            <person name="Serrano A."/>
            <person name="Linde D."/>
            <person name="Babiker R."/>
            <person name="Drula E."/>
            <person name="Ayuso-Fernandez I."/>
            <person name="Pacheco R."/>
            <person name="Padilla G."/>
            <person name="Ferreira P."/>
            <person name="Barriuso J."/>
            <person name="Kellner H."/>
            <person name="Castanera R."/>
            <person name="Alfaro M."/>
            <person name="Ramirez L."/>
            <person name="Pisabarro A.G."/>
            <person name="Kuo A."/>
            <person name="Tritt A."/>
            <person name="Lipzen A."/>
            <person name="He G."/>
            <person name="Yan M."/>
            <person name="Ng V."/>
            <person name="Cullen D."/>
            <person name="Martin F."/>
            <person name="Rosso M.-N."/>
            <person name="Henrissat B."/>
            <person name="Hibbett D."/>
            <person name="Martinez A.T."/>
            <person name="Grigoriev I.V."/>
        </authorList>
    </citation>
    <scope>NUCLEOTIDE SEQUENCE</scope>
    <source>
        <strain evidence="1">AH 40177</strain>
    </source>
</reference>
<organism evidence="1 2">
    <name type="scientific">Rhodocollybia butyracea</name>
    <dbReference type="NCBI Taxonomy" id="206335"/>
    <lineage>
        <taxon>Eukaryota</taxon>
        <taxon>Fungi</taxon>
        <taxon>Dikarya</taxon>
        <taxon>Basidiomycota</taxon>
        <taxon>Agaricomycotina</taxon>
        <taxon>Agaricomycetes</taxon>
        <taxon>Agaricomycetidae</taxon>
        <taxon>Agaricales</taxon>
        <taxon>Marasmiineae</taxon>
        <taxon>Omphalotaceae</taxon>
        <taxon>Rhodocollybia</taxon>
    </lineage>
</organism>
<protein>
    <submittedName>
        <fullName evidence="1">Uncharacterized protein</fullName>
    </submittedName>
</protein>
<dbReference type="Proteomes" id="UP000772434">
    <property type="component" value="Unassembled WGS sequence"/>
</dbReference>
<sequence length="69" mass="7383">MFQPIIPSEPVTSEALLPFQSAYSCDYLGHNVHGGNGAQSGYNGHGNGGWAPYLTMEAANLVMGRNTER</sequence>